<evidence type="ECO:0000256" key="1">
    <source>
        <dbReference type="ARBA" id="ARBA00000073"/>
    </source>
</evidence>
<comment type="function">
    <text evidence="5">Responsible for synthesis of pseudouridine from uracil.</text>
</comment>
<dbReference type="Proteomes" id="UP000235653">
    <property type="component" value="Unassembled WGS sequence"/>
</dbReference>
<evidence type="ECO:0000256" key="5">
    <source>
        <dbReference type="RuleBase" id="RU362028"/>
    </source>
</evidence>
<dbReference type="Gene3D" id="3.30.2350.10">
    <property type="entry name" value="Pseudouridine synthase"/>
    <property type="match status" value="1"/>
</dbReference>
<dbReference type="InterPro" id="IPR036986">
    <property type="entry name" value="S4_RNA-bd_sf"/>
</dbReference>
<dbReference type="InterPro" id="IPR020103">
    <property type="entry name" value="PsdUridine_synth_cat_dom_sf"/>
</dbReference>
<evidence type="ECO:0000256" key="4">
    <source>
        <dbReference type="PROSITE-ProRule" id="PRU00182"/>
    </source>
</evidence>
<keyword evidence="8" id="KW-1185">Reference proteome</keyword>
<dbReference type="InterPro" id="IPR006224">
    <property type="entry name" value="PsdUridine_synth_RluA-like_CS"/>
</dbReference>
<dbReference type="InterPro" id="IPR006225">
    <property type="entry name" value="PsdUridine_synth_RluC/D"/>
</dbReference>
<organism evidence="7 8">
    <name type="scientific">Dehalogenimonas etheniformans</name>
    <dbReference type="NCBI Taxonomy" id="1536648"/>
    <lineage>
        <taxon>Bacteria</taxon>
        <taxon>Bacillati</taxon>
        <taxon>Chloroflexota</taxon>
        <taxon>Dehalococcoidia</taxon>
        <taxon>Dehalococcoidales</taxon>
        <taxon>Dehalococcoidaceae</taxon>
        <taxon>Dehalogenimonas</taxon>
    </lineage>
</organism>
<gene>
    <name evidence="7" type="ORF">JP09_005420</name>
</gene>
<dbReference type="Pfam" id="PF01479">
    <property type="entry name" value="S4"/>
    <property type="match status" value="1"/>
</dbReference>
<accession>A0A2P5P7G8</accession>
<keyword evidence="4" id="KW-0694">RNA-binding</keyword>
<feature type="domain" description="RNA-binding S4" evidence="6">
    <location>
        <begin position="14"/>
        <end position="71"/>
    </location>
</feature>
<reference evidence="7 8" key="1">
    <citation type="journal article" date="2017" name="ISME J.">
        <title>Grape pomace compost harbors organohalide-respiring Dehalogenimonas species with novel reductive dehalogenase genes.</title>
        <authorList>
            <person name="Yang Y."/>
            <person name="Higgins S.A."/>
            <person name="Yan J."/>
            <person name="Simsir B."/>
            <person name="Chourey K."/>
            <person name="Iyer R."/>
            <person name="Hettich R.L."/>
            <person name="Baldwin B."/>
            <person name="Ogles D.M."/>
            <person name="Loffler F.E."/>
        </authorList>
    </citation>
    <scope>NUCLEOTIDE SEQUENCE [LARGE SCALE GENOMIC DNA]</scope>
    <source>
        <strain evidence="7 8">GP</strain>
    </source>
</reference>
<dbReference type="InterPro" id="IPR006145">
    <property type="entry name" value="PsdUridine_synth_RsuA/RluA"/>
</dbReference>
<dbReference type="AlphaFoldDB" id="A0A2P5P7G8"/>
<proteinExistence type="inferred from homology"/>
<comment type="catalytic activity">
    <reaction evidence="1 5">
        <text>a uridine in RNA = a pseudouridine in RNA</text>
        <dbReference type="Rhea" id="RHEA:48348"/>
        <dbReference type="Rhea" id="RHEA-COMP:12068"/>
        <dbReference type="Rhea" id="RHEA-COMP:12069"/>
        <dbReference type="ChEBI" id="CHEBI:65314"/>
        <dbReference type="ChEBI" id="CHEBI:65315"/>
    </reaction>
</comment>
<dbReference type="GO" id="GO:0120159">
    <property type="term" value="F:rRNA pseudouridine synthase activity"/>
    <property type="evidence" value="ECO:0007669"/>
    <property type="project" value="UniProtKB-ARBA"/>
</dbReference>
<dbReference type="GO" id="GO:0003723">
    <property type="term" value="F:RNA binding"/>
    <property type="evidence" value="ECO:0007669"/>
    <property type="project" value="UniProtKB-KW"/>
</dbReference>
<dbReference type="CDD" id="cd02869">
    <property type="entry name" value="PseudoU_synth_RluA_like"/>
    <property type="match status" value="1"/>
</dbReference>
<dbReference type="PROSITE" id="PS01129">
    <property type="entry name" value="PSI_RLU"/>
    <property type="match status" value="1"/>
</dbReference>
<evidence type="ECO:0000256" key="3">
    <source>
        <dbReference type="ARBA" id="ARBA00023235"/>
    </source>
</evidence>
<dbReference type="SUPFAM" id="SSF55120">
    <property type="entry name" value="Pseudouridine synthase"/>
    <property type="match status" value="1"/>
</dbReference>
<evidence type="ECO:0000256" key="2">
    <source>
        <dbReference type="ARBA" id="ARBA00010876"/>
    </source>
</evidence>
<dbReference type="PANTHER" id="PTHR21600">
    <property type="entry name" value="MITOCHONDRIAL RNA PSEUDOURIDINE SYNTHASE"/>
    <property type="match status" value="1"/>
</dbReference>
<sequence length="300" mass="33179">MPEKIELISDNTEVRLDKFVAEKIPTLSRVKVRELIDGGFVKVNGKAVKPSYLLNTGDRIVAEIPLPPPSNHPAEHIPLKVIYEDEDLAVIDKPRGLTTHPAPGHPDGTLLNALLAKYPELAEEGGERPGIVHRLDKDTSGLMVVARSRQAQAALSAQFKERTVTKTYLVLVKGKLEPRSGIIEAAIGRHPANRKKMAVTEDGREAKSQYRVIQYYKGYTFVEVRIFTGRTHQIRVHLAAIGFPVVGDETYGMKSELFLRQFVHSHRLGFKQPKTDALLSFTSELAPDLAAGLAKLSPLS</sequence>
<dbReference type="EMBL" id="JQAN02000009">
    <property type="protein sequence ID" value="PPD58230.1"/>
    <property type="molecule type" value="Genomic_DNA"/>
</dbReference>
<dbReference type="SMART" id="SM00363">
    <property type="entry name" value="S4"/>
    <property type="match status" value="1"/>
</dbReference>
<evidence type="ECO:0000313" key="8">
    <source>
        <dbReference type="Proteomes" id="UP000235653"/>
    </source>
</evidence>
<dbReference type="Pfam" id="PF00849">
    <property type="entry name" value="PseudoU_synth_2"/>
    <property type="match status" value="1"/>
</dbReference>
<comment type="caution">
    <text evidence="7">The sequence shown here is derived from an EMBL/GenBank/DDBJ whole genome shotgun (WGS) entry which is preliminary data.</text>
</comment>
<dbReference type="NCBIfam" id="TIGR00005">
    <property type="entry name" value="rluA_subfam"/>
    <property type="match status" value="1"/>
</dbReference>
<dbReference type="EC" id="5.4.99.-" evidence="5"/>
<dbReference type="GO" id="GO:0000455">
    <property type="term" value="P:enzyme-directed rRNA pseudouridine synthesis"/>
    <property type="evidence" value="ECO:0007669"/>
    <property type="project" value="TreeGrafter"/>
</dbReference>
<dbReference type="OrthoDB" id="9773999at2"/>
<dbReference type="RefSeq" id="WP_102331238.1">
    <property type="nucleotide sequence ID" value="NZ_CP058566.2"/>
</dbReference>
<protein>
    <recommendedName>
        <fullName evidence="5">Pseudouridine synthase</fullName>
        <ecNumber evidence="5">5.4.99.-</ecNumber>
    </recommendedName>
</protein>
<keyword evidence="3 5" id="KW-0413">Isomerase</keyword>
<comment type="similarity">
    <text evidence="2 5">Belongs to the pseudouridine synthase RluA family.</text>
</comment>
<dbReference type="SUPFAM" id="SSF55174">
    <property type="entry name" value="Alpha-L RNA-binding motif"/>
    <property type="match status" value="1"/>
</dbReference>
<evidence type="ECO:0000259" key="6">
    <source>
        <dbReference type="SMART" id="SM00363"/>
    </source>
</evidence>
<dbReference type="Gene3D" id="3.10.290.10">
    <property type="entry name" value="RNA-binding S4 domain"/>
    <property type="match status" value="1"/>
</dbReference>
<dbReference type="InterPro" id="IPR050188">
    <property type="entry name" value="RluA_PseudoU_synthase"/>
</dbReference>
<dbReference type="PROSITE" id="PS50889">
    <property type="entry name" value="S4"/>
    <property type="match status" value="1"/>
</dbReference>
<dbReference type="PANTHER" id="PTHR21600:SF44">
    <property type="entry name" value="RIBOSOMAL LARGE SUBUNIT PSEUDOURIDINE SYNTHASE D"/>
    <property type="match status" value="1"/>
</dbReference>
<dbReference type="CDD" id="cd00165">
    <property type="entry name" value="S4"/>
    <property type="match status" value="1"/>
</dbReference>
<name>A0A2P5P7G8_9CHLR</name>
<dbReference type="InterPro" id="IPR002942">
    <property type="entry name" value="S4_RNA-bd"/>
</dbReference>
<evidence type="ECO:0000313" key="7">
    <source>
        <dbReference type="EMBL" id="PPD58230.1"/>
    </source>
</evidence>